<dbReference type="SUPFAM" id="SSF53901">
    <property type="entry name" value="Thiolase-like"/>
    <property type="match status" value="1"/>
</dbReference>
<gene>
    <name evidence="16" type="ORF">G6F64_005511</name>
</gene>
<evidence type="ECO:0000313" key="17">
    <source>
        <dbReference type="Proteomes" id="UP000716291"/>
    </source>
</evidence>
<dbReference type="GO" id="GO:0004321">
    <property type="term" value="F:fatty-acyl-CoA synthase activity"/>
    <property type="evidence" value="ECO:0007669"/>
    <property type="project" value="UniProtKB-EC"/>
</dbReference>
<feature type="compositionally biased region" description="Basic and acidic residues" evidence="13">
    <location>
        <begin position="1"/>
        <end position="11"/>
    </location>
</feature>
<evidence type="ECO:0000256" key="7">
    <source>
        <dbReference type="ARBA" id="ARBA00022857"/>
    </source>
</evidence>
<dbReference type="Gene3D" id="3.90.470.20">
    <property type="entry name" value="4'-phosphopantetheinyl transferase domain"/>
    <property type="match status" value="1"/>
</dbReference>
<dbReference type="InterPro" id="IPR004568">
    <property type="entry name" value="Ppantetheine-prot_Trfase_dom"/>
</dbReference>
<keyword evidence="9" id="KW-0511">Multifunctional enzyme</keyword>
<evidence type="ECO:0000256" key="13">
    <source>
        <dbReference type="SAM" id="MobiDB-lite"/>
    </source>
</evidence>
<feature type="domain" description="4'-phosphopantetheinyl transferase" evidence="14">
    <location>
        <begin position="306"/>
        <end position="423"/>
    </location>
</feature>
<feature type="domain" description="Beta-ketoacyl synthase C-terminal" evidence="15">
    <location>
        <begin position="60"/>
        <end position="149"/>
    </location>
</feature>
<comment type="similarity">
    <text evidence="1">Belongs to the thiolase-like superfamily. Fungal fatty acid synthetase subunit alpha family.</text>
</comment>
<dbReference type="InterPro" id="IPR037143">
    <property type="entry name" value="4-PPantetheinyl_Trfase_dom_sf"/>
</dbReference>
<dbReference type="Pfam" id="PF01648">
    <property type="entry name" value="ACPS"/>
    <property type="match status" value="1"/>
</dbReference>
<keyword evidence="8" id="KW-0560">Oxidoreductase</keyword>
<evidence type="ECO:0008006" key="18">
    <source>
        <dbReference type="Google" id="ProtNLM"/>
    </source>
</evidence>
<dbReference type="Proteomes" id="UP000716291">
    <property type="component" value="Unassembled WGS sequence"/>
</dbReference>
<evidence type="ECO:0000256" key="8">
    <source>
        <dbReference type="ARBA" id="ARBA00023002"/>
    </source>
</evidence>
<feature type="region of interest" description="Disordered" evidence="13">
    <location>
        <begin position="1"/>
        <end position="20"/>
    </location>
</feature>
<reference evidence="16" key="1">
    <citation type="journal article" date="2020" name="Microb. Genom.">
        <title>Genetic diversity of clinical and environmental Mucorales isolates obtained from an investigation of mucormycosis cases among solid organ transplant recipients.</title>
        <authorList>
            <person name="Nguyen M.H."/>
            <person name="Kaul D."/>
            <person name="Muto C."/>
            <person name="Cheng S.J."/>
            <person name="Richter R.A."/>
            <person name="Bruno V.M."/>
            <person name="Liu G."/>
            <person name="Beyhan S."/>
            <person name="Sundermann A.J."/>
            <person name="Mounaud S."/>
            <person name="Pasculle A.W."/>
            <person name="Nierman W.C."/>
            <person name="Driscoll E."/>
            <person name="Cumbie R."/>
            <person name="Clancy C.J."/>
            <person name="Dupont C.L."/>
        </authorList>
    </citation>
    <scope>NUCLEOTIDE SEQUENCE</scope>
    <source>
        <strain evidence="16">GL11</strain>
    </source>
</reference>
<name>A0A9P7BSF1_RHIOR</name>
<dbReference type="GO" id="GO:0004316">
    <property type="term" value="F:3-oxoacyl-[acyl-carrier-protein] reductase (NADPH) activity"/>
    <property type="evidence" value="ECO:0007669"/>
    <property type="project" value="UniProtKB-EC"/>
</dbReference>
<dbReference type="InterPro" id="IPR008278">
    <property type="entry name" value="4-PPantetheinyl_Trfase_dom"/>
</dbReference>
<comment type="caution">
    <text evidence="16">The sequence shown here is derived from an EMBL/GenBank/DDBJ whole genome shotgun (WGS) entry which is preliminary data.</text>
</comment>
<keyword evidence="6" id="KW-0460">Magnesium</keyword>
<dbReference type="EMBL" id="JAANQT010000674">
    <property type="protein sequence ID" value="KAG1309181.1"/>
    <property type="molecule type" value="Genomic_DNA"/>
</dbReference>
<sequence length="427" mass="46441">MLREELEELKASGELSADEEESWIEERTTFIHREAKRQEKEALSTYNHQFFKSDPSIAPLRGALAVYGLTIDDINVASFHGTSTKANDKNESRVLNSQLKHLGRTKGNALLAITQKYLTGHPKGPAASWMANGMIQCLLSGVVPGNRNADNVDVVMKEFEYIVYPSRSIQTDGLKAGLLKSFGFGQAGGEILIIHPDYVLASLEENQYAEYKAKNAQRYAKAYRYLHDSLTGVADFVQVKHEPPYSAELESSVYLNPSARTEYSKEKKSWHFTNKSASRATPTIGDAAVTKDILSSLAEQQAGKKGVGVDVELTNAFNIENSTFIERNFTATEIEYCNSRPDPQASFTGRWSAKEAVFKAISSYGSIASDGAGAPLNEIEIKSNQVGAPEVVLSGKAKDAAAKAGVKSVNVSISHSGAYSVAVALAQ</sequence>
<dbReference type="Gene3D" id="3.40.47.10">
    <property type="match status" value="1"/>
</dbReference>
<keyword evidence="4" id="KW-0808">Transferase</keyword>
<comment type="catalytic activity">
    <reaction evidence="12">
        <text>a fatty acyl-[ACP] + malonyl-[ACP] + H(+) = a 3-oxoacyl-[ACP] + holo-[ACP] + CO2</text>
        <dbReference type="Rhea" id="RHEA:22836"/>
        <dbReference type="Rhea" id="RHEA-COMP:9623"/>
        <dbReference type="Rhea" id="RHEA-COMP:9685"/>
        <dbReference type="Rhea" id="RHEA-COMP:9916"/>
        <dbReference type="Rhea" id="RHEA-COMP:14125"/>
        <dbReference type="ChEBI" id="CHEBI:15378"/>
        <dbReference type="ChEBI" id="CHEBI:16526"/>
        <dbReference type="ChEBI" id="CHEBI:64479"/>
        <dbReference type="ChEBI" id="CHEBI:78449"/>
        <dbReference type="ChEBI" id="CHEBI:78776"/>
        <dbReference type="ChEBI" id="CHEBI:138651"/>
        <dbReference type="EC" id="2.3.1.41"/>
    </reaction>
</comment>
<evidence type="ECO:0000256" key="10">
    <source>
        <dbReference type="ARBA" id="ARBA00048237"/>
    </source>
</evidence>
<evidence type="ECO:0000256" key="5">
    <source>
        <dbReference type="ARBA" id="ARBA00022723"/>
    </source>
</evidence>
<dbReference type="SUPFAM" id="SSF56214">
    <property type="entry name" value="4'-phosphopantetheinyl transferase"/>
    <property type="match status" value="1"/>
</dbReference>
<evidence type="ECO:0000256" key="1">
    <source>
        <dbReference type="ARBA" id="ARBA00007485"/>
    </source>
</evidence>
<comment type="catalytic activity">
    <reaction evidence="11">
        <text>a (3R)-hydroxyacyl-[ACP] + NADP(+) = a 3-oxoacyl-[ACP] + NADPH + H(+)</text>
        <dbReference type="Rhea" id="RHEA:17397"/>
        <dbReference type="Rhea" id="RHEA-COMP:9916"/>
        <dbReference type="Rhea" id="RHEA-COMP:9945"/>
        <dbReference type="ChEBI" id="CHEBI:15378"/>
        <dbReference type="ChEBI" id="CHEBI:57783"/>
        <dbReference type="ChEBI" id="CHEBI:58349"/>
        <dbReference type="ChEBI" id="CHEBI:78776"/>
        <dbReference type="ChEBI" id="CHEBI:78827"/>
        <dbReference type="EC" id="1.1.1.100"/>
    </reaction>
</comment>
<dbReference type="GO" id="GO:0000287">
    <property type="term" value="F:magnesium ion binding"/>
    <property type="evidence" value="ECO:0007669"/>
    <property type="project" value="InterPro"/>
</dbReference>
<organism evidence="16 17">
    <name type="scientific">Rhizopus oryzae</name>
    <name type="common">Mucormycosis agent</name>
    <name type="synonym">Rhizopus arrhizus var. delemar</name>
    <dbReference type="NCBI Taxonomy" id="64495"/>
    <lineage>
        <taxon>Eukaryota</taxon>
        <taxon>Fungi</taxon>
        <taxon>Fungi incertae sedis</taxon>
        <taxon>Mucoromycota</taxon>
        <taxon>Mucoromycotina</taxon>
        <taxon>Mucoromycetes</taxon>
        <taxon>Mucorales</taxon>
        <taxon>Mucorineae</taxon>
        <taxon>Rhizopodaceae</taxon>
        <taxon>Rhizopus</taxon>
    </lineage>
</organism>
<evidence type="ECO:0000256" key="2">
    <source>
        <dbReference type="ARBA" id="ARBA00022450"/>
    </source>
</evidence>
<keyword evidence="5" id="KW-0479">Metal-binding</keyword>
<comment type="catalytic activity">
    <reaction evidence="10">
        <text>acetyl-CoA + n malonyl-CoA + 2n NADPH + 4n H(+) = a long-chain-acyl-CoA + n CoA + n CO2 + 2n NADP(+).</text>
        <dbReference type="EC" id="2.3.1.86"/>
    </reaction>
</comment>
<dbReference type="AlphaFoldDB" id="A0A9P7BSF1"/>
<dbReference type="GO" id="GO:0008897">
    <property type="term" value="F:holo-[acyl-carrier-protein] synthase activity"/>
    <property type="evidence" value="ECO:0007669"/>
    <property type="project" value="InterPro"/>
</dbReference>
<evidence type="ECO:0000256" key="6">
    <source>
        <dbReference type="ARBA" id="ARBA00022842"/>
    </source>
</evidence>
<dbReference type="NCBIfam" id="TIGR00556">
    <property type="entry name" value="pantethn_trn"/>
    <property type="match status" value="1"/>
</dbReference>
<keyword evidence="3" id="KW-0597">Phosphoprotein</keyword>
<evidence type="ECO:0000259" key="14">
    <source>
        <dbReference type="Pfam" id="PF01648"/>
    </source>
</evidence>
<dbReference type="GO" id="GO:0006633">
    <property type="term" value="P:fatty acid biosynthetic process"/>
    <property type="evidence" value="ECO:0007669"/>
    <property type="project" value="InterPro"/>
</dbReference>
<keyword evidence="7" id="KW-0521">NADP</keyword>
<evidence type="ECO:0000256" key="3">
    <source>
        <dbReference type="ARBA" id="ARBA00022553"/>
    </source>
</evidence>
<dbReference type="InterPro" id="IPR014031">
    <property type="entry name" value="Ketoacyl_synth_C"/>
</dbReference>
<accession>A0A9P7BSF1</accession>
<evidence type="ECO:0000256" key="4">
    <source>
        <dbReference type="ARBA" id="ARBA00022679"/>
    </source>
</evidence>
<evidence type="ECO:0000259" key="15">
    <source>
        <dbReference type="Pfam" id="PF02801"/>
    </source>
</evidence>
<protein>
    <recommendedName>
        <fullName evidence="18">Fatty acid synthase subunit alpha</fullName>
    </recommendedName>
</protein>
<keyword evidence="2" id="KW-0596">Phosphopantetheine</keyword>
<keyword evidence="17" id="KW-1185">Reference proteome</keyword>
<dbReference type="InterPro" id="IPR016039">
    <property type="entry name" value="Thiolase-like"/>
</dbReference>
<proteinExistence type="inferred from homology"/>
<dbReference type="GO" id="GO:0004315">
    <property type="term" value="F:3-oxoacyl-[acyl-carrier-protein] synthase activity"/>
    <property type="evidence" value="ECO:0007669"/>
    <property type="project" value="UniProtKB-EC"/>
</dbReference>
<evidence type="ECO:0000256" key="12">
    <source>
        <dbReference type="ARBA" id="ARBA00049541"/>
    </source>
</evidence>
<evidence type="ECO:0000256" key="11">
    <source>
        <dbReference type="ARBA" id="ARBA00048508"/>
    </source>
</evidence>
<dbReference type="Pfam" id="PF02801">
    <property type="entry name" value="Ketoacyl-synt_C"/>
    <property type="match status" value="1"/>
</dbReference>
<evidence type="ECO:0000313" key="16">
    <source>
        <dbReference type="EMBL" id="KAG1309181.1"/>
    </source>
</evidence>
<evidence type="ECO:0000256" key="9">
    <source>
        <dbReference type="ARBA" id="ARBA00023268"/>
    </source>
</evidence>
<dbReference type="FunFam" id="3.90.470.20:FF:000005">
    <property type="entry name" value="Fatty acid synthase alpha subunit FasA"/>
    <property type="match status" value="1"/>
</dbReference>